<name>A0A942TIF0_9BACI</name>
<dbReference type="EMBL" id="JAGYPJ010000001">
    <property type="protein sequence ID" value="MBS4198220.1"/>
    <property type="molecule type" value="Genomic_DNA"/>
</dbReference>
<comment type="caution">
    <text evidence="4">The sequence shown here is derived from an EMBL/GenBank/DDBJ whole genome shotgun (WGS) entry which is preliminary data.</text>
</comment>
<gene>
    <name evidence="4" type="ORF">KHA93_00915</name>
</gene>
<organism evidence="4 5">
    <name type="scientific">Lederbergia citrisecunda</name>
    <dbReference type="NCBI Taxonomy" id="2833583"/>
    <lineage>
        <taxon>Bacteria</taxon>
        <taxon>Bacillati</taxon>
        <taxon>Bacillota</taxon>
        <taxon>Bacilli</taxon>
        <taxon>Bacillales</taxon>
        <taxon>Bacillaceae</taxon>
        <taxon>Lederbergia</taxon>
    </lineage>
</organism>
<sequence length="401" mass="44030">MKRTGDLQLIKELNKSIILDVIRKNGPISRAEIAKKINISPTTVTSAVSDLIRDSLVVEGGTGESSGGRKPILVQLNPDVCFLIGVAIDASKITIAELNLNAKVKRKEVHSLEENVDYDLSSELILMIEHFFKKCKNLNDCLGISITIQGIVDSEKGIVAYNPKLKIDNLPLKNAIEDAFNIPTYIDNDTNGSLLAEKGFGNYQQSKNLIYVTIGDGVGASILVNDSIFRGFHGGAGEFGHTTIDYKGAPCTCGNVGCLENYISWRTIYIRIVSEIMAGKESLLVEEVKGDFSKITPEIFRKAIYYGDELAKSILDDVAFYLGTGIVNLIHLFNPERIILGGELAFENPLLIQKVNEHISHYALQTHTRGVKVFPSSFGNDSEVVGSASLLLHELFHFTLK</sequence>
<dbReference type="Gene3D" id="3.30.420.40">
    <property type="match status" value="2"/>
</dbReference>
<keyword evidence="3" id="KW-0859">Xylose metabolism</keyword>
<dbReference type="SUPFAM" id="SSF46785">
    <property type="entry name" value="Winged helix' DNA-binding domain"/>
    <property type="match status" value="1"/>
</dbReference>
<dbReference type="SUPFAM" id="SSF53067">
    <property type="entry name" value="Actin-like ATPase domain"/>
    <property type="match status" value="1"/>
</dbReference>
<evidence type="ECO:0000313" key="5">
    <source>
        <dbReference type="Proteomes" id="UP000682713"/>
    </source>
</evidence>
<dbReference type="GO" id="GO:0042732">
    <property type="term" value="P:D-xylose metabolic process"/>
    <property type="evidence" value="ECO:0007669"/>
    <property type="project" value="UniProtKB-KW"/>
</dbReference>
<dbReference type="Proteomes" id="UP000682713">
    <property type="component" value="Unassembled WGS sequence"/>
</dbReference>
<keyword evidence="3" id="KW-0119">Carbohydrate metabolism</keyword>
<dbReference type="InterPro" id="IPR000600">
    <property type="entry name" value="ROK"/>
</dbReference>
<comment type="function">
    <text evidence="1">Transcriptional repressor of xylose-utilizing enzymes.</text>
</comment>
<dbReference type="PANTHER" id="PTHR18964">
    <property type="entry name" value="ROK (REPRESSOR, ORF, KINASE) FAMILY"/>
    <property type="match status" value="1"/>
</dbReference>
<proteinExistence type="inferred from homology"/>
<dbReference type="PANTHER" id="PTHR18964:SF149">
    <property type="entry name" value="BIFUNCTIONAL UDP-N-ACETYLGLUCOSAMINE 2-EPIMERASE_N-ACETYLMANNOSAMINE KINASE"/>
    <property type="match status" value="1"/>
</dbReference>
<evidence type="ECO:0000256" key="1">
    <source>
        <dbReference type="ARBA" id="ARBA00002486"/>
    </source>
</evidence>
<protein>
    <submittedName>
        <fullName evidence="4">ROK family transcriptional regulator</fullName>
    </submittedName>
</protein>
<dbReference type="Gene3D" id="1.10.10.10">
    <property type="entry name" value="Winged helix-like DNA-binding domain superfamily/Winged helix DNA-binding domain"/>
    <property type="match status" value="1"/>
</dbReference>
<dbReference type="AlphaFoldDB" id="A0A942TIF0"/>
<dbReference type="Pfam" id="PF00480">
    <property type="entry name" value="ROK"/>
    <property type="match status" value="1"/>
</dbReference>
<comment type="similarity">
    <text evidence="2">Belongs to the ROK (NagC/XylR) family.</text>
</comment>
<dbReference type="InterPro" id="IPR043129">
    <property type="entry name" value="ATPase_NBD"/>
</dbReference>
<accession>A0A942TIF0</accession>
<dbReference type="Pfam" id="PF13412">
    <property type="entry name" value="HTH_24"/>
    <property type="match status" value="1"/>
</dbReference>
<evidence type="ECO:0000256" key="3">
    <source>
        <dbReference type="ARBA" id="ARBA00022629"/>
    </source>
</evidence>
<reference evidence="4 5" key="1">
    <citation type="submission" date="2021-05" db="EMBL/GenBank/DDBJ databases">
        <title>Novel Bacillus species.</title>
        <authorList>
            <person name="Liu G."/>
        </authorList>
    </citation>
    <scope>NUCLEOTIDE SEQUENCE [LARGE SCALE GENOMIC DNA]</scope>
    <source>
        <strain evidence="4 5">FJAT-49732</strain>
    </source>
</reference>
<dbReference type="InterPro" id="IPR036390">
    <property type="entry name" value="WH_DNA-bd_sf"/>
</dbReference>
<dbReference type="InterPro" id="IPR036388">
    <property type="entry name" value="WH-like_DNA-bd_sf"/>
</dbReference>
<evidence type="ECO:0000313" key="4">
    <source>
        <dbReference type="EMBL" id="MBS4198220.1"/>
    </source>
</evidence>
<keyword evidence="5" id="KW-1185">Reference proteome</keyword>
<evidence type="ECO:0000256" key="2">
    <source>
        <dbReference type="ARBA" id="ARBA00006479"/>
    </source>
</evidence>